<protein>
    <submittedName>
        <fullName evidence="1">Uncharacterized protein</fullName>
    </submittedName>
</protein>
<proteinExistence type="predicted"/>
<dbReference type="EMBL" id="DF844314">
    <property type="protein sequence ID" value="GAT48162.1"/>
    <property type="molecule type" value="Genomic_DNA"/>
</dbReference>
<keyword evidence="2" id="KW-1185">Reference proteome</keyword>
<evidence type="ECO:0000313" key="1">
    <source>
        <dbReference type="EMBL" id="GAT48162.1"/>
    </source>
</evidence>
<sequence>MTSPLMWDTRDLVGTTLTLATHPYLFRVFNNVVASFSAPGSASQTFMVELLENSAKDGVTGKNIFDLFIAQLRSSPPPIRFVDQKKSLASINASDLDAKPPNHWYGKPFGERWSLLDFPISLDLLHKIEEYSATSDVKGVAETLQALYAFFGWTLGHEFAHIAQAAFGNQPTSDVLFGLEAGWEWERRNGGEMSLCFTGRDYVEGVITGLAFETEENEIHYISLTSPLLPRLASANWSGLAAYLKNCPTEAPFEIHGRVRSHPEVRRARDDYSATNTASTNVPPHLAELIGNEDAKNVDVGSQVVVDVDGGSGDHAVARLQLVPPADSEIVHRVRLECGRHLRR</sequence>
<organism evidence="1 2">
    <name type="scientific">Mycena chlorophos</name>
    <name type="common">Agaric fungus</name>
    <name type="synonym">Agaricus chlorophos</name>
    <dbReference type="NCBI Taxonomy" id="658473"/>
    <lineage>
        <taxon>Eukaryota</taxon>
        <taxon>Fungi</taxon>
        <taxon>Dikarya</taxon>
        <taxon>Basidiomycota</taxon>
        <taxon>Agaricomycotina</taxon>
        <taxon>Agaricomycetes</taxon>
        <taxon>Agaricomycetidae</taxon>
        <taxon>Agaricales</taxon>
        <taxon>Marasmiineae</taxon>
        <taxon>Mycenaceae</taxon>
        <taxon>Mycena</taxon>
    </lineage>
</organism>
<evidence type="ECO:0000313" key="2">
    <source>
        <dbReference type="Proteomes" id="UP000815677"/>
    </source>
</evidence>
<dbReference type="Proteomes" id="UP000815677">
    <property type="component" value="Unassembled WGS sequence"/>
</dbReference>
<gene>
    <name evidence="1" type="ORF">MCHLO_05594</name>
</gene>
<name>A0ABQ0LB06_MYCCL</name>
<reference evidence="1" key="1">
    <citation type="submission" date="2014-09" db="EMBL/GenBank/DDBJ databases">
        <title>Genome sequence of the luminous mushroom Mycena chlorophos for searching fungal bioluminescence genes.</title>
        <authorList>
            <person name="Tanaka Y."/>
            <person name="Kasuga D."/>
            <person name="Oba Y."/>
            <person name="Hase S."/>
            <person name="Sato K."/>
            <person name="Oba Y."/>
            <person name="Sakakibara Y."/>
        </authorList>
    </citation>
    <scope>NUCLEOTIDE SEQUENCE</scope>
</reference>
<accession>A0ABQ0LB06</accession>